<accession>A0A0S8FX24</accession>
<gene>
    <name evidence="3" type="ORF">AMJ83_00365</name>
</gene>
<evidence type="ECO:0000256" key="1">
    <source>
        <dbReference type="SAM" id="SignalP"/>
    </source>
</evidence>
<dbReference type="AlphaFoldDB" id="A0A0S8FX24"/>
<feature type="domain" description="Thioredoxin" evidence="2">
    <location>
        <begin position="19"/>
        <end position="162"/>
    </location>
</feature>
<dbReference type="InterPro" id="IPR036249">
    <property type="entry name" value="Thioredoxin-like_sf"/>
</dbReference>
<organism evidence="3 4">
    <name type="scientific">candidate division WOR_3 bacterium SM23_42</name>
    <dbReference type="NCBI Taxonomy" id="1703779"/>
    <lineage>
        <taxon>Bacteria</taxon>
        <taxon>Bacteria division WOR-3</taxon>
    </lineage>
</organism>
<dbReference type="Proteomes" id="UP000051373">
    <property type="component" value="Unassembled WGS sequence"/>
</dbReference>
<evidence type="ECO:0000313" key="4">
    <source>
        <dbReference type="Proteomes" id="UP000051373"/>
    </source>
</evidence>
<evidence type="ECO:0000259" key="2">
    <source>
        <dbReference type="PROSITE" id="PS51352"/>
    </source>
</evidence>
<keyword evidence="1" id="KW-0732">Signal</keyword>
<dbReference type="STRING" id="1703779.AMJ83_00365"/>
<dbReference type="SUPFAM" id="SSF52833">
    <property type="entry name" value="Thioredoxin-like"/>
    <property type="match status" value="1"/>
</dbReference>
<dbReference type="InterPro" id="IPR013766">
    <property type="entry name" value="Thioredoxin_domain"/>
</dbReference>
<dbReference type="CDD" id="cd02966">
    <property type="entry name" value="TlpA_like_family"/>
    <property type="match status" value="1"/>
</dbReference>
<dbReference type="GO" id="GO:0016491">
    <property type="term" value="F:oxidoreductase activity"/>
    <property type="evidence" value="ECO:0007669"/>
    <property type="project" value="InterPro"/>
</dbReference>
<dbReference type="PANTHER" id="PTHR42852:SF13">
    <property type="entry name" value="PROTEIN DIPZ"/>
    <property type="match status" value="1"/>
</dbReference>
<evidence type="ECO:0000313" key="3">
    <source>
        <dbReference type="EMBL" id="KPK64690.1"/>
    </source>
</evidence>
<protein>
    <recommendedName>
        <fullName evidence="2">Thioredoxin domain-containing protein</fullName>
    </recommendedName>
</protein>
<dbReference type="Gene3D" id="3.40.30.10">
    <property type="entry name" value="Glutaredoxin"/>
    <property type="match status" value="1"/>
</dbReference>
<reference evidence="3 4" key="1">
    <citation type="journal article" date="2015" name="Microbiome">
        <title>Genomic resolution of linkages in carbon, nitrogen, and sulfur cycling among widespread estuary sediment bacteria.</title>
        <authorList>
            <person name="Baker B.J."/>
            <person name="Lazar C.S."/>
            <person name="Teske A.P."/>
            <person name="Dick G.J."/>
        </authorList>
    </citation>
    <scope>NUCLEOTIDE SEQUENCE [LARGE SCALE GENOMIC DNA]</scope>
    <source>
        <strain evidence="3">SM23_42</strain>
    </source>
</reference>
<comment type="caution">
    <text evidence="3">The sequence shown here is derived from an EMBL/GenBank/DDBJ whole genome shotgun (WGS) entry which is preliminary data.</text>
</comment>
<proteinExistence type="predicted"/>
<dbReference type="PROSITE" id="PS51352">
    <property type="entry name" value="THIOREDOXIN_2"/>
    <property type="match status" value="1"/>
</dbReference>
<feature type="signal peptide" evidence="1">
    <location>
        <begin position="1"/>
        <end position="17"/>
    </location>
</feature>
<dbReference type="EMBL" id="LJUJ01000001">
    <property type="protein sequence ID" value="KPK64690.1"/>
    <property type="molecule type" value="Genomic_DNA"/>
</dbReference>
<dbReference type="Pfam" id="PF00578">
    <property type="entry name" value="AhpC-TSA"/>
    <property type="match status" value="1"/>
</dbReference>
<sequence length="169" mass="19121">MKAFSLILLIPLVFAFAEEGATADAPGFTLEDVDGKIVNLDSLLAEGPVLVSFWALWCKMCIKELDALRPYSEEFDSLNITLLAISQDKTRSVPKVKPFATSHKWTYQVVLDPENTMRELYNVQAMPTFFIIDQNKKIVFTHQGYKPGDEELIIAKVRELYEQGGNCEQ</sequence>
<dbReference type="InterPro" id="IPR050553">
    <property type="entry name" value="Thioredoxin_ResA/DsbE_sf"/>
</dbReference>
<dbReference type="GO" id="GO:0016209">
    <property type="term" value="F:antioxidant activity"/>
    <property type="evidence" value="ECO:0007669"/>
    <property type="project" value="InterPro"/>
</dbReference>
<feature type="chain" id="PRO_5006646492" description="Thioredoxin domain-containing protein" evidence="1">
    <location>
        <begin position="18"/>
        <end position="169"/>
    </location>
</feature>
<name>A0A0S8FX24_UNCW3</name>
<dbReference type="PANTHER" id="PTHR42852">
    <property type="entry name" value="THIOL:DISULFIDE INTERCHANGE PROTEIN DSBE"/>
    <property type="match status" value="1"/>
</dbReference>
<dbReference type="InterPro" id="IPR000866">
    <property type="entry name" value="AhpC/TSA"/>
</dbReference>